<dbReference type="RefSeq" id="XP_009042063.1">
    <property type="nucleotide sequence ID" value="XM_009043815.1"/>
</dbReference>
<gene>
    <name evidence="3" type="ORF">AURANDRAFT_68188</name>
</gene>
<keyword evidence="1" id="KW-0233">DNA recombination</keyword>
<dbReference type="OrthoDB" id="423651at2759"/>
<dbReference type="GO" id="GO:0003677">
    <property type="term" value="F:DNA binding"/>
    <property type="evidence" value="ECO:0007669"/>
    <property type="project" value="InterPro"/>
</dbReference>
<evidence type="ECO:0008006" key="5">
    <source>
        <dbReference type="Google" id="ProtNLM"/>
    </source>
</evidence>
<feature type="compositionally biased region" description="Low complexity" evidence="2">
    <location>
        <begin position="465"/>
        <end position="474"/>
    </location>
</feature>
<dbReference type="InterPro" id="IPR052925">
    <property type="entry name" value="Phage_Integrase-like_Recomb"/>
</dbReference>
<evidence type="ECO:0000313" key="3">
    <source>
        <dbReference type="EMBL" id="EGB03238.1"/>
    </source>
</evidence>
<dbReference type="GeneID" id="20226657"/>
<organism evidence="4">
    <name type="scientific">Aureococcus anophagefferens</name>
    <name type="common">Harmful bloom alga</name>
    <dbReference type="NCBI Taxonomy" id="44056"/>
    <lineage>
        <taxon>Eukaryota</taxon>
        <taxon>Sar</taxon>
        <taxon>Stramenopiles</taxon>
        <taxon>Ochrophyta</taxon>
        <taxon>Pelagophyceae</taxon>
        <taxon>Pelagomonadales</taxon>
        <taxon>Pelagomonadaceae</taxon>
        <taxon>Aureococcus</taxon>
    </lineage>
</organism>
<dbReference type="AlphaFoldDB" id="F0YNS7"/>
<dbReference type="PANTHER" id="PTHR34605:SF3">
    <property type="entry name" value="P CELL-TYPE AGGLUTINATION PROTEIN MAP4-LIKE-RELATED"/>
    <property type="match status" value="1"/>
</dbReference>
<dbReference type="Proteomes" id="UP000002729">
    <property type="component" value="Unassembled WGS sequence"/>
</dbReference>
<feature type="region of interest" description="Disordered" evidence="2">
    <location>
        <begin position="422"/>
        <end position="445"/>
    </location>
</feature>
<dbReference type="GO" id="GO:0006310">
    <property type="term" value="P:DNA recombination"/>
    <property type="evidence" value="ECO:0007669"/>
    <property type="project" value="UniProtKB-KW"/>
</dbReference>
<dbReference type="InterPro" id="IPR013762">
    <property type="entry name" value="Integrase-like_cat_sf"/>
</dbReference>
<dbReference type="InterPro" id="IPR011010">
    <property type="entry name" value="DNA_brk_join_enz"/>
</dbReference>
<dbReference type="EMBL" id="GL833181">
    <property type="protein sequence ID" value="EGB03238.1"/>
    <property type="molecule type" value="Genomic_DNA"/>
</dbReference>
<keyword evidence="4" id="KW-1185">Reference proteome</keyword>
<feature type="compositionally biased region" description="Basic residues" evidence="2">
    <location>
        <begin position="504"/>
        <end position="515"/>
    </location>
</feature>
<evidence type="ECO:0000256" key="2">
    <source>
        <dbReference type="SAM" id="MobiDB-lite"/>
    </source>
</evidence>
<dbReference type="SUPFAM" id="SSF56349">
    <property type="entry name" value="DNA breaking-rejoining enzymes"/>
    <property type="match status" value="1"/>
</dbReference>
<dbReference type="KEGG" id="aaf:AURANDRAFT_68188"/>
<evidence type="ECO:0000256" key="1">
    <source>
        <dbReference type="ARBA" id="ARBA00023172"/>
    </source>
</evidence>
<sequence>MDNKEEFCKNGGMQLMYERLSAGTKKTYESSLKKFAHLVADGRDILKDKLRLKMAMAGLKRRQKSPKRKHPVTVAHIKQIQLGLDTGLWDDLLLLTAVSFGFSFLLRACEYLSKDGVVHEDKVLRMEHLHIFQAGHKLGWEQIMAADELVIHIPGSKTDIYNDGYKLNIKLRAGDTPSDINPLCLLRQLYTMNPARFGANGSKRPVFCLACGRVLERSTVNTALKAAAVALGLDPADHATHSLRAGGATALYAIGGPLKDLDFVDDVDDMDDQPRPPEELIPIEDSFCSPALIESAIKMISADGATTGQSSAIAPALPADFIKDLKDEFSCVHQEAEDLKIGFGGMGRCVQLNTNCINSYAGDSTKLTLQVMDGWFNKNASACNAHGRRLRCAQGDIHQFRVLGACVILFVLVDEEGLIFDNFGNPRPNPTSTLSENTNEHARGSEIARLQRHEDAARGALRAALNAPARGALPQPAGPRTPRAGRASTAGGSRSPPEVLGQRFHAKRPPSSKPP</sequence>
<name>F0YNS7_AURAN</name>
<proteinExistence type="predicted"/>
<dbReference type="PANTHER" id="PTHR34605">
    <property type="entry name" value="PHAGE_INTEGRASE DOMAIN-CONTAINING PROTEIN"/>
    <property type="match status" value="1"/>
</dbReference>
<accession>F0YNS7</accession>
<reference evidence="3 4" key="1">
    <citation type="journal article" date="2011" name="Proc. Natl. Acad. Sci. U.S.A.">
        <title>Niche of harmful alga Aureococcus anophagefferens revealed through ecogenomics.</title>
        <authorList>
            <person name="Gobler C.J."/>
            <person name="Berry D.L."/>
            <person name="Dyhrman S.T."/>
            <person name="Wilhelm S.W."/>
            <person name="Salamov A."/>
            <person name="Lobanov A.V."/>
            <person name="Zhang Y."/>
            <person name="Collier J.L."/>
            <person name="Wurch L.L."/>
            <person name="Kustka A.B."/>
            <person name="Dill B.D."/>
            <person name="Shah M."/>
            <person name="VerBerkmoes N.C."/>
            <person name="Kuo A."/>
            <person name="Terry A."/>
            <person name="Pangilinan J."/>
            <person name="Lindquist E.A."/>
            <person name="Lucas S."/>
            <person name="Paulsen I.T."/>
            <person name="Hattenrath-Lehmann T.K."/>
            <person name="Talmage S.C."/>
            <person name="Walker E.A."/>
            <person name="Koch F."/>
            <person name="Burson A.M."/>
            <person name="Marcoval M.A."/>
            <person name="Tang Y.Z."/>
            <person name="Lecleir G.R."/>
            <person name="Coyne K.J."/>
            <person name="Berg G.M."/>
            <person name="Bertrand E.M."/>
            <person name="Saito M.A."/>
            <person name="Gladyshev V.N."/>
            <person name="Grigoriev I.V."/>
        </authorList>
    </citation>
    <scope>NUCLEOTIDE SEQUENCE [LARGE SCALE GENOMIC DNA]</scope>
    <source>
        <strain evidence="4">CCMP 1984</strain>
    </source>
</reference>
<feature type="region of interest" description="Disordered" evidence="2">
    <location>
        <begin position="465"/>
        <end position="515"/>
    </location>
</feature>
<dbReference type="GO" id="GO:0015074">
    <property type="term" value="P:DNA integration"/>
    <property type="evidence" value="ECO:0007669"/>
    <property type="project" value="InterPro"/>
</dbReference>
<dbReference type="InParanoid" id="F0YNS7"/>
<evidence type="ECO:0000313" key="4">
    <source>
        <dbReference type="Proteomes" id="UP000002729"/>
    </source>
</evidence>
<dbReference type="Gene3D" id="1.10.443.10">
    <property type="entry name" value="Intergrase catalytic core"/>
    <property type="match status" value="1"/>
</dbReference>
<protein>
    <recommendedName>
        <fullName evidence="5">Tyr recombinase domain-containing protein</fullName>
    </recommendedName>
</protein>